<accession>A0A813DRC8</accession>
<dbReference type="AlphaFoldDB" id="A0A813DRC8"/>
<feature type="non-terminal residue" evidence="1">
    <location>
        <position position="1"/>
    </location>
</feature>
<dbReference type="EMBL" id="CAJNNV010003322">
    <property type="protein sequence ID" value="CAE8588790.1"/>
    <property type="molecule type" value="Genomic_DNA"/>
</dbReference>
<evidence type="ECO:0000313" key="3">
    <source>
        <dbReference type="Proteomes" id="UP000654075"/>
    </source>
</evidence>
<evidence type="ECO:0000313" key="1">
    <source>
        <dbReference type="EMBL" id="CAE8588790.1"/>
    </source>
</evidence>
<gene>
    <name evidence="1" type="ORF">PGLA1383_LOCUS7575</name>
    <name evidence="2" type="ORF">PGLA2088_LOCUS39508</name>
</gene>
<comment type="caution">
    <text evidence="1">The sequence shown here is derived from an EMBL/GenBank/DDBJ whole genome shotgun (WGS) entry which is preliminary data.</text>
</comment>
<proteinExistence type="predicted"/>
<protein>
    <recommendedName>
        <fullName evidence="4">N-acetyltransferase domain-containing protein</fullName>
    </recommendedName>
</protein>
<keyword evidence="3" id="KW-1185">Reference proteome</keyword>
<dbReference type="Proteomes" id="UP000626109">
    <property type="component" value="Unassembled WGS sequence"/>
</dbReference>
<evidence type="ECO:0000313" key="2">
    <source>
        <dbReference type="EMBL" id="CAE8717379.1"/>
    </source>
</evidence>
<dbReference type="Proteomes" id="UP000654075">
    <property type="component" value="Unassembled WGS sequence"/>
</dbReference>
<reference evidence="1" key="1">
    <citation type="submission" date="2021-02" db="EMBL/GenBank/DDBJ databases">
        <authorList>
            <person name="Dougan E. K."/>
            <person name="Rhodes N."/>
            <person name="Thang M."/>
            <person name="Chan C."/>
        </authorList>
    </citation>
    <scope>NUCLEOTIDE SEQUENCE</scope>
</reference>
<sequence>VYALVLGRADEVLRKRVEVVLHAAWPNDREAKQSISFLLGLHLKCMQLRSGRQTARCQAPSVRCKGGHWLIWEEASDGVVGAMVLRQQRNGKPSEAPIVIDYIASRRQLGGRGWPMVLAAEELCRQQGIGSLWSAADLTQDGVGAEPGLSETSVERRGPSAVDAHKRWGFVESSKKEWRTVGLELYDESRCRVLYMRKDLPAKLVMR</sequence>
<evidence type="ECO:0008006" key="4">
    <source>
        <dbReference type="Google" id="ProtNLM"/>
    </source>
</evidence>
<organism evidence="1 3">
    <name type="scientific">Polarella glacialis</name>
    <name type="common">Dinoflagellate</name>
    <dbReference type="NCBI Taxonomy" id="89957"/>
    <lineage>
        <taxon>Eukaryota</taxon>
        <taxon>Sar</taxon>
        <taxon>Alveolata</taxon>
        <taxon>Dinophyceae</taxon>
        <taxon>Suessiales</taxon>
        <taxon>Suessiaceae</taxon>
        <taxon>Polarella</taxon>
    </lineage>
</organism>
<name>A0A813DRC8_POLGL</name>
<dbReference type="EMBL" id="CAJNNW010033148">
    <property type="protein sequence ID" value="CAE8717379.1"/>
    <property type="molecule type" value="Genomic_DNA"/>
</dbReference>